<dbReference type="Pfam" id="PF13560">
    <property type="entry name" value="HTH_31"/>
    <property type="match status" value="1"/>
</dbReference>
<protein>
    <submittedName>
        <fullName evidence="2">Helix-turn-helix transcriptional regulator</fullName>
    </submittedName>
</protein>
<name>A0ABT4AE43_9BACT</name>
<dbReference type="CDD" id="cd00093">
    <property type="entry name" value="HTH_XRE"/>
    <property type="match status" value="1"/>
</dbReference>
<feature type="domain" description="HTH cro/C1-type" evidence="1">
    <location>
        <begin position="18"/>
        <end position="72"/>
    </location>
</feature>
<gene>
    <name evidence="2" type="ORF">OV287_36435</name>
</gene>
<dbReference type="SMART" id="SM00530">
    <property type="entry name" value="HTH_XRE"/>
    <property type="match status" value="1"/>
</dbReference>
<dbReference type="PROSITE" id="PS50943">
    <property type="entry name" value="HTH_CROC1"/>
    <property type="match status" value="1"/>
</dbReference>
<reference evidence="2 3" key="1">
    <citation type="submission" date="2022-11" db="EMBL/GenBank/DDBJ databases">
        <title>Minimal conservation of predation-associated metabolite biosynthetic gene clusters underscores biosynthetic potential of Myxococcota including descriptions for ten novel species: Archangium lansinium sp. nov., Myxococcus landrumus sp. nov., Nannocystis bai.</title>
        <authorList>
            <person name="Ahearne A."/>
            <person name="Stevens C."/>
            <person name="Phillips K."/>
        </authorList>
    </citation>
    <scope>NUCLEOTIDE SEQUENCE [LARGE SCALE GENOMIC DNA]</scope>
    <source>
        <strain evidence="2 3">MIWBW</strain>
    </source>
</reference>
<comment type="caution">
    <text evidence="2">The sequence shown here is derived from an EMBL/GenBank/DDBJ whole genome shotgun (WGS) entry which is preliminary data.</text>
</comment>
<organism evidence="2 3">
    <name type="scientific">Archangium lansingense</name>
    <dbReference type="NCBI Taxonomy" id="2995310"/>
    <lineage>
        <taxon>Bacteria</taxon>
        <taxon>Pseudomonadati</taxon>
        <taxon>Myxococcota</taxon>
        <taxon>Myxococcia</taxon>
        <taxon>Myxococcales</taxon>
        <taxon>Cystobacterineae</taxon>
        <taxon>Archangiaceae</taxon>
        <taxon>Archangium</taxon>
    </lineage>
</organism>
<evidence type="ECO:0000313" key="2">
    <source>
        <dbReference type="EMBL" id="MCY1079952.1"/>
    </source>
</evidence>
<dbReference type="Proteomes" id="UP001207654">
    <property type="component" value="Unassembled WGS sequence"/>
</dbReference>
<dbReference type="Gene3D" id="1.10.260.40">
    <property type="entry name" value="lambda repressor-like DNA-binding domains"/>
    <property type="match status" value="1"/>
</dbReference>
<keyword evidence="3" id="KW-1185">Reference proteome</keyword>
<evidence type="ECO:0000259" key="1">
    <source>
        <dbReference type="PROSITE" id="PS50943"/>
    </source>
</evidence>
<dbReference type="EMBL" id="JAPNKA010000001">
    <property type="protein sequence ID" value="MCY1079952.1"/>
    <property type="molecule type" value="Genomic_DNA"/>
</dbReference>
<dbReference type="SUPFAM" id="SSF47413">
    <property type="entry name" value="lambda repressor-like DNA-binding domains"/>
    <property type="match status" value="1"/>
</dbReference>
<evidence type="ECO:0000313" key="3">
    <source>
        <dbReference type="Proteomes" id="UP001207654"/>
    </source>
</evidence>
<dbReference type="InterPro" id="IPR010982">
    <property type="entry name" value="Lambda_DNA-bd_dom_sf"/>
</dbReference>
<sequence length="135" mass="15207">MDWQNEKKKLMAHLAAVVREARKRAELTQADVAERVGVVTEVFGRLERGYLLPSVPTLRKLCHVLRMDANVVLGLDVEKEPSWLKASEPEADDPPELRRLGRTLRRMDAAQLAVMISTANALMRHTAQRPDGQAE</sequence>
<dbReference type="InterPro" id="IPR001387">
    <property type="entry name" value="Cro/C1-type_HTH"/>
</dbReference>
<proteinExistence type="predicted"/>
<accession>A0ABT4AE43</accession>